<organism evidence="1 2">
    <name type="scientific">Thanatephorus cucumeris (strain AG1-IA)</name>
    <name type="common">Rice sheath blight fungus</name>
    <name type="synonym">Rhizoctonia solani</name>
    <dbReference type="NCBI Taxonomy" id="983506"/>
    <lineage>
        <taxon>Eukaryota</taxon>
        <taxon>Fungi</taxon>
        <taxon>Dikarya</taxon>
        <taxon>Basidiomycota</taxon>
        <taxon>Agaricomycotina</taxon>
        <taxon>Agaricomycetes</taxon>
        <taxon>Cantharellales</taxon>
        <taxon>Ceratobasidiaceae</taxon>
        <taxon>Rhizoctonia</taxon>
        <taxon>Rhizoctonia solani AG-1</taxon>
    </lineage>
</organism>
<dbReference type="HOGENOM" id="CLU_3070324_0_0_1"/>
<accession>L8X3A2</accession>
<sequence length="53" mass="5969">MARRTRISSRSRLAARMASWYPDPVESSVPSTASLNASLLTPCSRSIANRRFW</sequence>
<dbReference type="AlphaFoldDB" id="L8X3A2"/>
<keyword evidence="2" id="KW-1185">Reference proteome</keyword>
<protein>
    <submittedName>
        <fullName evidence="1">Uncharacterized protein</fullName>
    </submittedName>
</protein>
<evidence type="ECO:0000313" key="1">
    <source>
        <dbReference type="EMBL" id="ELU43503.1"/>
    </source>
</evidence>
<comment type="caution">
    <text evidence="1">The sequence shown here is derived from an EMBL/GenBank/DDBJ whole genome shotgun (WGS) entry which is preliminary data.</text>
</comment>
<dbReference type="EMBL" id="AFRT01000533">
    <property type="protein sequence ID" value="ELU43503.1"/>
    <property type="molecule type" value="Genomic_DNA"/>
</dbReference>
<gene>
    <name evidence="1" type="ORF">AG1IA_02467</name>
</gene>
<dbReference type="Proteomes" id="UP000011668">
    <property type="component" value="Unassembled WGS sequence"/>
</dbReference>
<name>L8X3A2_THACA</name>
<reference evidence="1 2" key="1">
    <citation type="journal article" date="2013" name="Nat. Commun.">
        <title>The evolution and pathogenic mechanisms of the rice sheath blight pathogen.</title>
        <authorList>
            <person name="Zheng A."/>
            <person name="Lin R."/>
            <person name="Xu L."/>
            <person name="Qin P."/>
            <person name="Tang C."/>
            <person name="Ai P."/>
            <person name="Zhang D."/>
            <person name="Liu Y."/>
            <person name="Sun Z."/>
            <person name="Feng H."/>
            <person name="Wang Y."/>
            <person name="Chen Y."/>
            <person name="Liang X."/>
            <person name="Fu R."/>
            <person name="Li Q."/>
            <person name="Zhang J."/>
            <person name="Yu X."/>
            <person name="Xie Z."/>
            <person name="Ding L."/>
            <person name="Guan P."/>
            <person name="Tang J."/>
            <person name="Liang Y."/>
            <person name="Wang S."/>
            <person name="Deng Q."/>
            <person name="Li S."/>
            <person name="Zhu J."/>
            <person name="Wang L."/>
            <person name="Liu H."/>
            <person name="Li P."/>
        </authorList>
    </citation>
    <scope>NUCLEOTIDE SEQUENCE [LARGE SCALE GENOMIC DNA]</scope>
    <source>
        <strain evidence="2">AG-1 IA</strain>
    </source>
</reference>
<proteinExistence type="predicted"/>
<evidence type="ECO:0000313" key="2">
    <source>
        <dbReference type="Proteomes" id="UP000011668"/>
    </source>
</evidence>